<evidence type="ECO:0000313" key="1">
    <source>
        <dbReference type="EMBL" id="CAA9564802.1"/>
    </source>
</evidence>
<proteinExistence type="predicted"/>
<name>A0A6J4V0V3_9BACT</name>
<organism evidence="1">
    <name type="scientific">uncultured Thermomicrobiales bacterium</name>
    <dbReference type="NCBI Taxonomy" id="1645740"/>
    <lineage>
        <taxon>Bacteria</taxon>
        <taxon>Pseudomonadati</taxon>
        <taxon>Thermomicrobiota</taxon>
        <taxon>Thermomicrobia</taxon>
        <taxon>Thermomicrobiales</taxon>
        <taxon>environmental samples</taxon>
    </lineage>
</organism>
<accession>A0A6J4V0V3</accession>
<protein>
    <submittedName>
        <fullName evidence="1">Uncharacterized protein</fullName>
    </submittedName>
</protein>
<sequence length="113" mass="12178">MTASKDVSDRLWVPDNPDGSGWAPVDWVSAARGTRYHYQHGAPLAEAEAARSPFYVVVTRLESADLAPHENRYYVAAGRLADFLAEVSLVGGAEVIWHVEACAEPPGESGVGR</sequence>
<dbReference type="EMBL" id="CADCWE010000262">
    <property type="protein sequence ID" value="CAA9564802.1"/>
    <property type="molecule type" value="Genomic_DNA"/>
</dbReference>
<dbReference type="AlphaFoldDB" id="A0A6J4V0V3"/>
<gene>
    <name evidence="1" type="ORF">AVDCRST_MAG73-4060</name>
</gene>
<reference evidence="1" key="1">
    <citation type="submission" date="2020-02" db="EMBL/GenBank/DDBJ databases">
        <authorList>
            <person name="Meier V. D."/>
        </authorList>
    </citation>
    <scope>NUCLEOTIDE SEQUENCE</scope>
    <source>
        <strain evidence="1">AVDCRST_MAG73</strain>
    </source>
</reference>